<gene>
    <name evidence="1" type="ORF">BFW38_04855</name>
</gene>
<proteinExistence type="predicted"/>
<evidence type="ECO:0000313" key="1">
    <source>
        <dbReference type="EMBL" id="ODC02978.1"/>
    </source>
</evidence>
<organism evidence="1 2">
    <name type="scientific">Terasakiispira papahanaumokuakeensis</name>
    <dbReference type="NCBI Taxonomy" id="197479"/>
    <lineage>
        <taxon>Bacteria</taxon>
        <taxon>Pseudomonadati</taxon>
        <taxon>Pseudomonadota</taxon>
        <taxon>Gammaproteobacteria</taxon>
        <taxon>Oceanospirillales</taxon>
        <taxon>Terasakiispira</taxon>
    </lineage>
</organism>
<dbReference type="InterPro" id="IPR007581">
    <property type="entry name" value="Endonuclease-V"/>
</dbReference>
<sequence length="176" mass="19530">MILAVDVQYDGKSAFVAGVLFDEWHSEKPVAEYTSIVQEVEAYEPGNFYKRELPCLLTLLDEHELVPTCILVDGYVYLDGKQKPGLGKRLFDALAQKVEVIGVAKKGFLGISSEYEIYRGSSEKPLYVTTTGELDIAKNKVLSMAGQYRIPTLLKRADQACREAAKQSKCSADCPK</sequence>
<comment type="caution">
    <text evidence="1">The sequence shown here is derived from an EMBL/GenBank/DDBJ whole genome shotgun (WGS) entry which is preliminary data.</text>
</comment>
<name>A0A1E2V7I2_9GAMM</name>
<dbReference type="OrthoDB" id="2593273at2"/>
<dbReference type="GO" id="GO:0006281">
    <property type="term" value="P:DNA repair"/>
    <property type="evidence" value="ECO:0007669"/>
    <property type="project" value="InterPro"/>
</dbReference>
<dbReference type="Gene3D" id="3.30.2170.10">
    <property type="entry name" value="archaeoglobus fulgidus dsm 4304 superfamily"/>
    <property type="match status" value="1"/>
</dbReference>
<accession>A0A1E2V7I2</accession>
<keyword evidence="1" id="KW-0378">Hydrolase</keyword>
<dbReference type="Proteomes" id="UP000094291">
    <property type="component" value="Unassembled WGS sequence"/>
</dbReference>
<reference evidence="1 2" key="1">
    <citation type="submission" date="2016-08" db="EMBL/GenBank/DDBJ databases">
        <authorList>
            <person name="Seilhamer J.J."/>
        </authorList>
    </citation>
    <scope>NUCLEOTIDE SEQUENCE [LARGE SCALE GENOMIC DNA]</scope>
    <source>
        <strain evidence="1 2">PH27A</strain>
    </source>
</reference>
<protein>
    <submittedName>
        <fullName evidence="1">Endonuclease V</fullName>
    </submittedName>
</protein>
<dbReference type="AlphaFoldDB" id="A0A1E2V7I2"/>
<evidence type="ECO:0000313" key="2">
    <source>
        <dbReference type="Proteomes" id="UP000094291"/>
    </source>
</evidence>
<keyword evidence="1" id="KW-0540">Nuclease</keyword>
<keyword evidence="1" id="KW-0255">Endonuclease</keyword>
<keyword evidence="2" id="KW-1185">Reference proteome</keyword>
<dbReference type="Pfam" id="PF04493">
    <property type="entry name" value="Endonuclease_5"/>
    <property type="match status" value="1"/>
</dbReference>
<dbReference type="EMBL" id="MDTQ01000001">
    <property type="protein sequence ID" value="ODC02978.1"/>
    <property type="molecule type" value="Genomic_DNA"/>
</dbReference>
<dbReference type="STRING" id="197479.BFW38_04855"/>
<dbReference type="GO" id="GO:0004519">
    <property type="term" value="F:endonuclease activity"/>
    <property type="evidence" value="ECO:0007669"/>
    <property type="project" value="UniProtKB-KW"/>
</dbReference>
<dbReference type="RefSeq" id="WP_068997373.1">
    <property type="nucleotide sequence ID" value="NZ_MDTQ01000001.1"/>
</dbReference>